<name>A0A2U9IGV8_9CREN</name>
<dbReference type="OrthoDB" id="374114at2157"/>
<dbReference type="EMBL" id="CP029289">
    <property type="protein sequence ID" value="AWR95281.1"/>
    <property type="molecule type" value="Genomic_DNA"/>
</dbReference>
<proteinExistence type="predicted"/>
<organism evidence="1 2">
    <name type="scientific">Acidianus brierleyi</name>
    <dbReference type="NCBI Taxonomy" id="41673"/>
    <lineage>
        <taxon>Archaea</taxon>
        <taxon>Thermoproteota</taxon>
        <taxon>Thermoprotei</taxon>
        <taxon>Sulfolobales</taxon>
        <taxon>Sulfolobaceae</taxon>
        <taxon>Acidianus</taxon>
    </lineage>
</organism>
<accession>A0A2U9IGV8</accession>
<dbReference type="Proteomes" id="UP000248044">
    <property type="component" value="Chromosome"/>
</dbReference>
<sequence>MKRYALLLIIPMLFAPLLFATPSSNYQYVQYQINYSSMTQSTHYNSTTSLHLYLTLNSTKISNNQYENMIKIIGNITATNFNHHMRMKFVTSKIFNQHNFTKQINITYKFKSNFSIVAKFEKMNFTSILNFTKDVLYNFTSNMLNVTYNFTYKPIGLTVINFNGVKYIGKEFAYNLNATASSNISGIFNLGMKYSYENHMEGNVKTFIQGLIYSVNMHGTSKIITTYSLGMFNGNQTTIKTESLQIMLMSTNIPLGDPMSPMSFIPVVFSSSGTYSILRYI</sequence>
<keyword evidence="2" id="KW-1185">Reference proteome</keyword>
<dbReference type="KEGG" id="abri:DFR85_12435"/>
<dbReference type="GeneID" id="36832977"/>
<evidence type="ECO:0000313" key="2">
    <source>
        <dbReference type="Proteomes" id="UP000248044"/>
    </source>
</evidence>
<protein>
    <submittedName>
        <fullName evidence="1">Uncharacterized protein</fullName>
    </submittedName>
</protein>
<dbReference type="AlphaFoldDB" id="A0A2U9IGV8"/>
<gene>
    <name evidence="1" type="ORF">DFR85_12435</name>
</gene>
<dbReference type="RefSeq" id="WP_110271161.1">
    <property type="nucleotide sequence ID" value="NZ_CP029289.2"/>
</dbReference>
<reference evidence="1 2" key="1">
    <citation type="submission" date="2018-05" db="EMBL/GenBank/DDBJ databases">
        <title>Complete Genome Sequences of Extremely Thermoacidophilic, Metal-Mobilizing Type-Strain Members of the Archaeal Family Sulfolobaceae: Acidianus brierleyi DSM-1651T, Acidianus sulfidivorans DSM-18786T, Metallosphaera hakonensis DSM-7519T, and Metallosphaera prunae DSM-10039T.</title>
        <authorList>
            <person name="Counts J.A."/>
            <person name="Kelly R.M."/>
        </authorList>
    </citation>
    <scope>NUCLEOTIDE SEQUENCE [LARGE SCALE GENOMIC DNA]</scope>
    <source>
        <strain evidence="1 2">DSM 1651</strain>
    </source>
</reference>
<evidence type="ECO:0000313" key="1">
    <source>
        <dbReference type="EMBL" id="AWR95281.1"/>
    </source>
</evidence>